<dbReference type="GO" id="GO:0050566">
    <property type="term" value="F:asparaginyl-tRNA synthase (glutamine-hydrolyzing) activity"/>
    <property type="evidence" value="ECO:0007669"/>
    <property type="project" value="RHEA"/>
</dbReference>
<dbReference type="GO" id="GO:0050567">
    <property type="term" value="F:glutaminyl-tRNA synthase (glutamine-hydrolyzing) activity"/>
    <property type="evidence" value="ECO:0007669"/>
    <property type="project" value="UniProtKB-UniRule"/>
</dbReference>
<dbReference type="KEGG" id="dfg:B0537_10590"/>
<dbReference type="NCBIfam" id="TIGR00135">
    <property type="entry name" value="gatC"/>
    <property type="match status" value="1"/>
</dbReference>
<dbReference type="STRING" id="1833852.B0537_10590"/>
<dbReference type="OrthoDB" id="9813938at2"/>
<dbReference type="SUPFAM" id="SSF141000">
    <property type="entry name" value="Glu-tRNAGln amidotransferase C subunit"/>
    <property type="match status" value="1"/>
</dbReference>
<keyword evidence="8" id="KW-1185">Reference proteome</keyword>
<keyword evidence="6" id="KW-0547">Nucleotide-binding</keyword>
<dbReference type="RefSeq" id="WP_077714562.1">
    <property type="nucleotide sequence ID" value="NZ_CP019698.1"/>
</dbReference>
<dbReference type="Gene3D" id="1.10.20.60">
    <property type="entry name" value="Glu-tRNAGln amidotransferase C subunit, N-terminal domain"/>
    <property type="match status" value="1"/>
</dbReference>
<dbReference type="AlphaFoldDB" id="A0A1S6IXI5"/>
<comment type="function">
    <text evidence="3 6">Allows the formation of correctly charged Asn-tRNA(Asn) or Gln-tRNA(Gln) through the transamidation of misacylated Asp-tRNA(Asn) or Glu-tRNA(Gln) in organisms which lack either or both of asparaginyl-tRNA or glutaminyl-tRNA synthetases. The reaction takes place in the presence of glutamine and ATP through an activated phospho-Asp-tRNA(Asn) or phospho-Glu-tRNA(Gln).</text>
</comment>
<organism evidence="7 8">
    <name type="scientific">Desulforamulus ferrireducens</name>
    <dbReference type="NCBI Taxonomy" id="1833852"/>
    <lineage>
        <taxon>Bacteria</taxon>
        <taxon>Bacillati</taxon>
        <taxon>Bacillota</taxon>
        <taxon>Clostridia</taxon>
        <taxon>Eubacteriales</taxon>
        <taxon>Peptococcaceae</taxon>
        <taxon>Desulforamulus</taxon>
    </lineage>
</organism>
<dbReference type="GO" id="GO:0070681">
    <property type="term" value="P:glutaminyl-tRNAGln biosynthesis via transamidation"/>
    <property type="evidence" value="ECO:0007669"/>
    <property type="project" value="TreeGrafter"/>
</dbReference>
<dbReference type="GO" id="GO:0005524">
    <property type="term" value="F:ATP binding"/>
    <property type="evidence" value="ECO:0007669"/>
    <property type="project" value="UniProtKB-KW"/>
</dbReference>
<evidence type="ECO:0000256" key="3">
    <source>
        <dbReference type="ARBA" id="ARBA00024799"/>
    </source>
</evidence>
<accession>A0A1S6IXI5</accession>
<evidence type="ECO:0000256" key="6">
    <source>
        <dbReference type="HAMAP-Rule" id="MF_00122"/>
    </source>
</evidence>
<dbReference type="HAMAP" id="MF_00122">
    <property type="entry name" value="GatC"/>
    <property type="match status" value="1"/>
</dbReference>
<dbReference type="Pfam" id="PF02686">
    <property type="entry name" value="GatC"/>
    <property type="match status" value="1"/>
</dbReference>
<comment type="catalytic activity">
    <reaction evidence="5 6">
        <text>L-glutamyl-tRNA(Gln) + L-glutamine + ATP + H2O = L-glutaminyl-tRNA(Gln) + L-glutamate + ADP + phosphate + H(+)</text>
        <dbReference type="Rhea" id="RHEA:17521"/>
        <dbReference type="Rhea" id="RHEA-COMP:9681"/>
        <dbReference type="Rhea" id="RHEA-COMP:9684"/>
        <dbReference type="ChEBI" id="CHEBI:15377"/>
        <dbReference type="ChEBI" id="CHEBI:15378"/>
        <dbReference type="ChEBI" id="CHEBI:29985"/>
        <dbReference type="ChEBI" id="CHEBI:30616"/>
        <dbReference type="ChEBI" id="CHEBI:43474"/>
        <dbReference type="ChEBI" id="CHEBI:58359"/>
        <dbReference type="ChEBI" id="CHEBI:78520"/>
        <dbReference type="ChEBI" id="CHEBI:78521"/>
        <dbReference type="ChEBI" id="CHEBI:456216"/>
    </reaction>
</comment>
<dbReference type="EC" id="6.3.5.-" evidence="6"/>
<protein>
    <recommendedName>
        <fullName evidence="6">Aspartyl/glutamyl-tRNA(Asn/Gln) amidotransferase subunit C</fullName>
        <shortName evidence="6">Asp/Glu-ADT subunit C</shortName>
        <ecNumber evidence="6">6.3.5.-</ecNumber>
    </recommendedName>
</protein>
<dbReference type="GO" id="GO:0016740">
    <property type="term" value="F:transferase activity"/>
    <property type="evidence" value="ECO:0007669"/>
    <property type="project" value="UniProtKB-KW"/>
</dbReference>
<dbReference type="Proteomes" id="UP000189464">
    <property type="component" value="Chromosome"/>
</dbReference>
<sequence>MKIDEKDMEQLAHASRLDLAVEESAAYTESLNEILDYLDILHKIDTSAVEPAGHVVPLKNVFREDELQPSLDKELALANAPKEEAGAFVVPRII</sequence>
<evidence type="ECO:0000313" key="7">
    <source>
        <dbReference type="EMBL" id="AQS59494.1"/>
    </source>
</evidence>
<dbReference type="GO" id="GO:0006412">
    <property type="term" value="P:translation"/>
    <property type="evidence" value="ECO:0007669"/>
    <property type="project" value="UniProtKB-UniRule"/>
</dbReference>
<evidence type="ECO:0000256" key="5">
    <source>
        <dbReference type="ARBA" id="ARBA00047913"/>
    </source>
</evidence>
<gene>
    <name evidence="6" type="primary">gatC</name>
    <name evidence="7" type="ORF">B0537_10590</name>
</gene>
<dbReference type="InterPro" id="IPR036113">
    <property type="entry name" value="Asp/Glu-ADT_sf_sub_c"/>
</dbReference>
<dbReference type="InterPro" id="IPR003837">
    <property type="entry name" value="GatC"/>
</dbReference>
<evidence type="ECO:0000313" key="8">
    <source>
        <dbReference type="Proteomes" id="UP000189464"/>
    </source>
</evidence>
<keyword evidence="6" id="KW-0436">Ligase</keyword>
<comment type="similarity">
    <text evidence="1 6">Belongs to the GatC family.</text>
</comment>
<proteinExistence type="inferred from homology"/>
<comment type="catalytic activity">
    <reaction evidence="4 6">
        <text>L-aspartyl-tRNA(Asn) + L-glutamine + ATP + H2O = L-asparaginyl-tRNA(Asn) + L-glutamate + ADP + phosphate + 2 H(+)</text>
        <dbReference type="Rhea" id="RHEA:14513"/>
        <dbReference type="Rhea" id="RHEA-COMP:9674"/>
        <dbReference type="Rhea" id="RHEA-COMP:9677"/>
        <dbReference type="ChEBI" id="CHEBI:15377"/>
        <dbReference type="ChEBI" id="CHEBI:15378"/>
        <dbReference type="ChEBI" id="CHEBI:29985"/>
        <dbReference type="ChEBI" id="CHEBI:30616"/>
        <dbReference type="ChEBI" id="CHEBI:43474"/>
        <dbReference type="ChEBI" id="CHEBI:58359"/>
        <dbReference type="ChEBI" id="CHEBI:78515"/>
        <dbReference type="ChEBI" id="CHEBI:78516"/>
        <dbReference type="ChEBI" id="CHEBI:456216"/>
    </reaction>
</comment>
<dbReference type="EMBL" id="CP019698">
    <property type="protein sequence ID" value="AQS59494.1"/>
    <property type="molecule type" value="Genomic_DNA"/>
</dbReference>
<dbReference type="PANTHER" id="PTHR15004:SF0">
    <property type="entry name" value="GLUTAMYL-TRNA(GLN) AMIDOTRANSFERASE SUBUNIT C, MITOCHONDRIAL"/>
    <property type="match status" value="1"/>
</dbReference>
<comment type="subunit">
    <text evidence="2 6">Heterotrimer of A, B and C subunits.</text>
</comment>
<keyword evidence="6" id="KW-0648">Protein biosynthesis</keyword>
<evidence type="ECO:0000256" key="4">
    <source>
        <dbReference type="ARBA" id="ARBA00047380"/>
    </source>
</evidence>
<keyword evidence="6" id="KW-0067">ATP-binding</keyword>
<keyword evidence="7" id="KW-0808">Transferase</keyword>
<evidence type="ECO:0000256" key="1">
    <source>
        <dbReference type="ARBA" id="ARBA00010757"/>
    </source>
</evidence>
<name>A0A1S6IXI5_9FIRM</name>
<dbReference type="PANTHER" id="PTHR15004">
    <property type="entry name" value="GLUTAMYL-TRNA(GLN) AMIDOTRANSFERASE SUBUNIT C, MITOCHONDRIAL"/>
    <property type="match status" value="1"/>
</dbReference>
<evidence type="ECO:0000256" key="2">
    <source>
        <dbReference type="ARBA" id="ARBA00011123"/>
    </source>
</evidence>
<reference evidence="7 8" key="1">
    <citation type="journal article" date="2016" name="Int. J. Syst. Evol. Microbiol.">
        <title>Desulfotomaculum ferrireducens sp. nov., a moderately thermophilic sulfate-reducing and dissimilatory Fe(III)-reducing bacterium isolated from compost.</title>
        <authorList>
            <person name="Yang G."/>
            <person name="Guo J."/>
            <person name="Zhuang L."/>
            <person name="Yuan Y."/>
            <person name="Zhou S."/>
        </authorList>
    </citation>
    <scope>NUCLEOTIDE SEQUENCE [LARGE SCALE GENOMIC DNA]</scope>
    <source>
        <strain evidence="7 8">GSS09</strain>
    </source>
</reference>
<dbReference type="GO" id="GO:0006450">
    <property type="term" value="P:regulation of translational fidelity"/>
    <property type="evidence" value="ECO:0007669"/>
    <property type="project" value="InterPro"/>
</dbReference>